<sequence length="162" mass="17802">MRGILLAGATALILAGCATAYQEKGFTGGYSTTQLKDNMFRVHFNGNGYTSRQRAQDFTLLRSAELTLEKGFNYFAIARSDKTTTRGTITTPQTSTTNFNAQQTGNTVYGNATTTTQGGNTIPVTKPGTEQIIVCFQEKPEDVFTYDAKKLRARLKEKYGIE</sequence>
<dbReference type="EMBL" id="FMUN01000004">
    <property type="protein sequence ID" value="SCY27805.1"/>
    <property type="molecule type" value="Genomic_DNA"/>
</dbReference>
<dbReference type="NCBIfam" id="NF047637">
    <property type="entry name" value="lipo_CC0125"/>
    <property type="match status" value="1"/>
</dbReference>
<dbReference type="AlphaFoldDB" id="A0A0P9CQE8"/>
<keyword evidence="1" id="KW-0732">Signal</keyword>
<evidence type="ECO:0000313" key="3">
    <source>
        <dbReference type="Proteomes" id="UP000183104"/>
    </source>
</evidence>
<feature type="chain" id="PRO_5010433499" description="Lipoprotein" evidence="1">
    <location>
        <begin position="21"/>
        <end position="162"/>
    </location>
</feature>
<proteinExistence type="predicted"/>
<evidence type="ECO:0000313" key="2">
    <source>
        <dbReference type="EMBL" id="SCY27805.1"/>
    </source>
</evidence>
<reference evidence="3" key="1">
    <citation type="submission" date="2016-10" db="EMBL/GenBank/DDBJ databases">
        <authorList>
            <person name="Varghese N."/>
        </authorList>
    </citation>
    <scope>NUCLEOTIDE SEQUENCE [LARGE SCALE GENOMIC DNA]</scope>
    <source>
        <strain evidence="3">HL 19</strain>
    </source>
</reference>
<keyword evidence="3" id="KW-1185">Reference proteome</keyword>
<dbReference type="OrthoDB" id="7172943at2"/>
<organism evidence="2 3">
    <name type="scientific">Thiohalorhabdus denitrificans</name>
    <dbReference type="NCBI Taxonomy" id="381306"/>
    <lineage>
        <taxon>Bacteria</taxon>
        <taxon>Pseudomonadati</taxon>
        <taxon>Pseudomonadota</taxon>
        <taxon>Gammaproteobacteria</taxon>
        <taxon>Thiohalorhabdales</taxon>
        <taxon>Thiohalorhabdaceae</taxon>
        <taxon>Thiohalorhabdus</taxon>
    </lineage>
</organism>
<dbReference type="STRING" id="381306.AN478_02450"/>
<feature type="signal peptide" evidence="1">
    <location>
        <begin position="1"/>
        <end position="20"/>
    </location>
</feature>
<dbReference type="PROSITE" id="PS51257">
    <property type="entry name" value="PROKAR_LIPOPROTEIN"/>
    <property type="match status" value="1"/>
</dbReference>
<evidence type="ECO:0000256" key="1">
    <source>
        <dbReference type="SAM" id="SignalP"/>
    </source>
</evidence>
<protein>
    <recommendedName>
        <fullName evidence="4">Lipoprotein</fullName>
    </recommendedName>
</protein>
<dbReference type="Proteomes" id="UP000183104">
    <property type="component" value="Unassembled WGS sequence"/>
</dbReference>
<gene>
    <name evidence="2" type="ORF">SAMN05661077_1683</name>
</gene>
<evidence type="ECO:0008006" key="4">
    <source>
        <dbReference type="Google" id="ProtNLM"/>
    </source>
</evidence>
<name>A0A0P9CQE8_9GAMM</name>
<accession>A0A0P9CQE8</accession>
<dbReference type="RefSeq" id="WP_054965033.1">
    <property type="nucleotide sequence ID" value="NZ_FMUN01000004.1"/>
</dbReference>